<dbReference type="GO" id="GO:0005763">
    <property type="term" value="C:mitochondrial small ribosomal subunit"/>
    <property type="evidence" value="ECO:0007669"/>
    <property type="project" value="TreeGrafter"/>
</dbReference>
<dbReference type="GO" id="GO:0006412">
    <property type="term" value="P:translation"/>
    <property type="evidence" value="ECO:0007669"/>
    <property type="project" value="InterPro"/>
</dbReference>
<dbReference type="GO" id="GO:0003735">
    <property type="term" value="F:structural constituent of ribosome"/>
    <property type="evidence" value="ECO:0007669"/>
    <property type="project" value="InterPro"/>
</dbReference>
<name>A0AAD5QHM7_PARTN</name>
<comment type="caution">
    <text evidence="4">The sequence shown here is derived from an EMBL/GenBank/DDBJ whole genome shotgun (WGS) entry which is preliminary data.</text>
</comment>
<dbReference type="Pfam" id="PF00318">
    <property type="entry name" value="Ribosomal_S2"/>
    <property type="match status" value="1"/>
</dbReference>
<dbReference type="PROSITE" id="PS00962">
    <property type="entry name" value="RIBOSOMAL_S2_1"/>
    <property type="match status" value="1"/>
</dbReference>
<dbReference type="InterPro" id="IPR005706">
    <property type="entry name" value="Ribosomal_uS2_bac/mit/plastid"/>
</dbReference>
<dbReference type="InterPro" id="IPR023591">
    <property type="entry name" value="Ribosomal_uS2_flav_dom_sf"/>
</dbReference>
<comment type="similarity">
    <text evidence="1">Belongs to the universal ribosomal protein uS2 family.</text>
</comment>
<evidence type="ECO:0000256" key="3">
    <source>
        <dbReference type="ARBA" id="ARBA00023274"/>
    </source>
</evidence>
<dbReference type="InterPro" id="IPR001865">
    <property type="entry name" value="Ribosomal_uS2"/>
</dbReference>
<reference evidence="4" key="1">
    <citation type="submission" date="2021-06" db="EMBL/GenBank/DDBJ databases">
        <title>Parelaphostrongylus tenuis whole genome reference sequence.</title>
        <authorList>
            <person name="Garwood T.J."/>
            <person name="Larsen P.A."/>
            <person name="Fountain-Jones N.M."/>
            <person name="Garbe J.R."/>
            <person name="Macchietto M.G."/>
            <person name="Kania S.A."/>
            <person name="Gerhold R.W."/>
            <person name="Richards J.E."/>
            <person name="Wolf T.M."/>
        </authorList>
    </citation>
    <scope>NUCLEOTIDE SEQUENCE</scope>
    <source>
        <strain evidence="4">MNPRO001-30</strain>
        <tissue evidence="4">Meninges</tissue>
    </source>
</reference>
<evidence type="ECO:0000313" key="4">
    <source>
        <dbReference type="EMBL" id="KAJ1351237.1"/>
    </source>
</evidence>
<proteinExistence type="inferred from homology"/>
<dbReference type="InterPro" id="IPR018130">
    <property type="entry name" value="Ribosomal_uS2_CS"/>
</dbReference>
<dbReference type="SUPFAM" id="SSF52313">
    <property type="entry name" value="Ribosomal protein S2"/>
    <property type="match status" value="1"/>
</dbReference>
<evidence type="ECO:0000256" key="1">
    <source>
        <dbReference type="ARBA" id="ARBA00006242"/>
    </source>
</evidence>
<protein>
    <submittedName>
        <fullName evidence="4">Uncharacterized protein</fullName>
    </submittedName>
</protein>
<dbReference type="EMBL" id="JAHQIW010001034">
    <property type="protein sequence ID" value="KAJ1351237.1"/>
    <property type="molecule type" value="Genomic_DNA"/>
</dbReference>
<keyword evidence="3" id="KW-0687">Ribonucleoprotein</keyword>
<dbReference type="Gene3D" id="3.40.50.10490">
    <property type="entry name" value="Glucose-6-phosphate isomerase like protein, domain 1"/>
    <property type="match status" value="1"/>
</dbReference>
<dbReference type="Proteomes" id="UP001196413">
    <property type="component" value="Unassembled WGS sequence"/>
</dbReference>
<dbReference type="PANTHER" id="PTHR12534:SF0">
    <property type="entry name" value="SMALL RIBOSOMAL SUBUNIT PROTEIN US2M"/>
    <property type="match status" value="1"/>
</dbReference>
<gene>
    <name evidence="4" type="ORF">KIN20_007213</name>
</gene>
<keyword evidence="2" id="KW-0689">Ribosomal protein</keyword>
<organism evidence="4 5">
    <name type="scientific">Parelaphostrongylus tenuis</name>
    <name type="common">Meningeal worm</name>
    <dbReference type="NCBI Taxonomy" id="148309"/>
    <lineage>
        <taxon>Eukaryota</taxon>
        <taxon>Metazoa</taxon>
        <taxon>Ecdysozoa</taxon>
        <taxon>Nematoda</taxon>
        <taxon>Chromadorea</taxon>
        <taxon>Rhabditida</taxon>
        <taxon>Rhabditina</taxon>
        <taxon>Rhabditomorpha</taxon>
        <taxon>Strongyloidea</taxon>
        <taxon>Metastrongylidae</taxon>
        <taxon>Parelaphostrongylus</taxon>
    </lineage>
</organism>
<dbReference type="AlphaFoldDB" id="A0AAD5QHM7"/>
<evidence type="ECO:0000256" key="2">
    <source>
        <dbReference type="ARBA" id="ARBA00022980"/>
    </source>
</evidence>
<accession>A0AAD5QHM7</accession>
<keyword evidence="5" id="KW-1185">Reference proteome</keyword>
<sequence length="256" mass="28789">MSQLKPKATVPDKDTLQKATVRPVLLRDYILDDLLAEDKFRFESLVTVPDMFKARLHLGHRLVVQCLEVTCTVYVVDGSTRAQAHQAFHTSGIGELIGTLNDNMKWALYGERLGVCIFDLDITRTQLIRALNFIAHIAMRGGLILFITSNRETMLLSRRPRKSVVSILMFGAGKREHSPIRANFLERAFVFQMRNAGSRLAIAIRSPSLLSIAMISVMPDRVSNLEAFQPSVTPRVLPNLPKSPFTEIPQAWLSTF</sequence>
<dbReference type="PANTHER" id="PTHR12534">
    <property type="entry name" value="30S RIBOSOMAL PROTEIN S2 PROKARYOTIC AND ORGANELLAR"/>
    <property type="match status" value="1"/>
</dbReference>
<evidence type="ECO:0000313" key="5">
    <source>
        <dbReference type="Proteomes" id="UP001196413"/>
    </source>
</evidence>